<evidence type="ECO:0000256" key="7">
    <source>
        <dbReference type="PROSITE-ProRule" id="PRU00043"/>
    </source>
</evidence>
<keyword evidence="3" id="KW-0677">Repeat</keyword>
<reference evidence="10 11" key="1">
    <citation type="submission" date="2019-10" db="EMBL/GenBank/DDBJ databases">
        <title>Assembly and Annotation for the nematode Trichostrongylus colubriformis.</title>
        <authorList>
            <person name="Martin J."/>
        </authorList>
    </citation>
    <scope>NUCLEOTIDE SEQUENCE [LARGE SCALE GENOMIC DNA]</scope>
    <source>
        <strain evidence="10">G859</strain>
        <tissue evidence="10">Whole worm</tissue>
    </source>
</reference>
<dbReference type="Proteomes" id="UP001331761">
    <property type="component" value="Unassembled WGS sequence"/>
</dbReference>
<dbReference type="EMBL" id="WIXE01003013">
    <property type="protein sequence ID" value="KAK5984320.1"/>
    <property type="molecule type" value="Genomic_DNA"/>
</dbReference>
<organism evidence="10 11">
    <name type="scientific">Trichostrongylus colubriformis</name>
    <name type="common">Black scour worm</name>
    <dbReference type="NCBI Taxonomy" id="6319"/>
    <lineage>
        <taxon>Eukaryota</taxon>
        <taxon>Metazoa</taxon>
        <taxon>Ecdysozoa</taxon>
        <taxon>Nematoda</taxon>
        <taxon>Chromadorea</taxon>
        <taxon>Rhabditida</taxon>
        <taxon>Rhabditina</taxon>
        <taxon>Rhabditomorpha</taxon>
        <taxon>Strongyloidea</taxon>
        <taxon>Trichostrongylidae</taxon>
        <taxon>Trichostrongylus</taxon>
    </lineage>
</organism>
<keyword evidence="4 7" id="KW-0106">Calcium</keyword>
<dbReference type="Gene3D" id="2.60.40.60">
    <property type="entry name" value="Cadherins"/>
    <property type="match status" value="5"/>
</dbReference>
<proteinExistence type="predicted"/>
<feature type="domain" description="Cadherin" evidence="9">
    <location>
        <begin position="311"/>
        <end position="416"/>
    </location>
</feature>
<gene>
    <name evidence="10" type="ORF">GCK32_003127</name>
</gene>
<dbReference type="PROSITE" id="PS00232">
    <property type="entry name" value="CADHERIN_1"/>
    <property type="match status" value="1"/>
</dbReference>
<feature type="domain" description="Cadherin" evidence="9">
    <location>
        <begin position="539"/>
        <end position="642"/>
    </location>
</feature>
<dbReference type="InterPro" id="IPR015919">
    <property type="entry name" value="Cadherin-like_sf"/>
</dbReference>
<evidence type="ECO:0000256" key="8">
    <source>
        <dbReference type="SAM" id="Phobius"/>
    </source>
</evidence>
<dbReference type="PANTHER" id="PTHR24026:SF135">
    <property type="entry name" value="CADHERIN DOMAIN-CONTAINING PROTEIN"/>
    <property type="match status" value="1"/>
</dbReference>
<dbReference type="PRINTS" id="PR00205">
    <property type="entry name" value="CADHERIN"/>
</dbReference>
<dbReference type="SMART" id="SM00112">
    <property type="entry name" value="CA"/>
    <property type="match status" value="5"/>
</dbReference>
<keyword evidence="11" id="KW-1185">Reference proteome</keyword>
<dbReference type="GO" id="GO:0007156">
    <property type="term" value="P:homophilic cell adhesion via plasma membrane adhesion molecules"/>
    <property type="evidence" value="ECO:0007669"/>
    <property type="project" value="InterPro"/>
</dbReference>
<dbReference type="InterPro" id="IPR020894">
    <property type="entry name" value="Cadherin_CS"/>
</dbReference>
<sequence>MVWMCKKRQYFLSSRELLTTVPCQVVIEATDGGGKSSQAIVIVLATHSVFSLASLAPLPGMETFMPNLAAIATTPAFVTSAEQEETIQTFVTEVAENTPVNTVVVSLGGDSVNDEVYFTIAGGNNEGKFAINEKTLFTVSNDGVVTINGDFTAAHFGEHRMFIVARDHGDPPRETKAEVFVSIFGTLITMATELPTSETFEYTNSAEEETPTHPDYYYQSMTTAASTAHSFSSFPSPSPAPQPPTISIVPRANSTGEYIDNLWKTLTTEIGSAETRTTTKEWPRTTLTTSEILSSMATSSPPTLRLAPVFNPPQITVTVDENESNVEVAKVHASYPDGGKGTVSYVLHKGDPKLFSVSAYSGSVTLLQPLDAEVDTSYMLQISTAEAAGLAVDPSLPHFVSITVHVGDVNDWIPNFESSNYNFVVQEDTMPGTIIGQVTAFDQDKEDPNNRIRYRLVSAGGLENYFAVNPDTGLITLALQVDAFAGEKITLRIEASDSGVPSQSSMTNVLIDIAASTSQVIPNGSPFSSRPSEGTLQFGLRNYTASVSESVRPPYLVQVLSVNNKPADTRFVSCNIVSGNYRGAFSVTAGNDGNCELRTQMELDRESVERYLLNVTVTAGTESDFALVSVTVLDVNDNVPRFIYDNDLGLTTYFAGVSSTAGAFTRVLTVKAEDADLGNSSLVSYALDPLSMHSKYFAVSPTGEITTKQSMSQLLQKSRISYFELRVSACDSPIAGQQLCAKADIVINVITEAHRFRMITSGLNPQQLRAHEKDMIKTVRQFTGSCTLLNIESMIEQPSTDNQIRTDIYWYAVNPSTRKICKKPEYRKLFESSSVAMVAGKVQPWFRLERIVEEVDEDGVGATGMLPNNWRTASMLLVGLAALIAIGAVVGICAVCVFWSRFKISQRSVHSFNPRGYTPKLGTVYLPNAPNDPRLDKIYETQILEMPISDEDMTMKSNSLGGGRLANGYGNYGRQGSVAYEGDFSIEENMYALNVPGRIDPVTKRIQSLMIPAPDYPRSFRTSGSQHNKSLL</sequence>
<evidence type="ECO:0000256" key="2">
    <source>
        <dbReference type="ARBA" id="ARBA00022692"/>
    </source>
</evidence>
<keyword evidence="6 8" id="KW-0472">Membrane</keyword>
<dbReference type="PROSITE" id="PS50268">
    <property type="entry name" value="CADHERIN_2"/>
    <property type="match status" value="5"/>
</dbReference>
<dbReference type="SUPFAM" id="SSF49313">
    <property type="entry name" value="Cadherin-like"/>
    <property type="match status" value="5"/>
</dbReference>
<evidence type="ECO:0000313" key="11">
    <source>
        <dbReference type="Proteomes" id="UP001331761"/>
    </source>
</evidence>
<feature type="domain" description="Cadherin" evidence="9">
    <location>
        <begin position="417"/>
        <end position="528"/>
    </location>
</feature>
<dbReference type="PANTHER" id="PTHR24026">
    <property type="entry name" value="FAT ATYPICAL CADHERIN-RELATED"/>
    <property type="match status" value="1"/>
</dbReference>
<dbReference type="Pfam" id="PF00028">
    <property type="entry name" value="Cadherin"/>
    <property type="match status" value="2"/>
</dbReference>
<feature type="domain" description="Cadherin" evidence="9">
    <location>
        <begin position="649"/>
        <end position="767"/>
    </location>
</feature>
<dbReference type="GO" id="GO:0005886">
    <property type="term" value="C:plasma membrane"/>
    <property type="evidence" value="ECO:0007669"/>
    <property type="project" value="InterPro"/>
</dbReference>
<feature type="domain" description="Cadherin" evidence="9">
    <location>
        <begin position="86"/>
        <end position="197"/>
    </location>
</feature>
<comment type="subcellular location">
    <subcellularLocation>
        <location evidence="1">Membrane</location>
    </subcellularLocation>
</comment>
<evidence type="ECO:0000313" key="10">
    <source>
        <dbReference type="EMBL" id="KAK5984320.1"/>
    </source>
</evidence>
<comment type="caution">
    <text evidence="10">The sequence shown here is derived from an EMBL/GenBank/DDBJ whole genome shotgun (WGS) entry which is preliminary data.</text>
</comment>
<evidence type="ECO:0000259" key="9">
    <source>
        <dbReference type="PROSITE" id="PS50268"/>
    </source>
</evidence>
<feature type="transmembrane region" description="Helical" evidence="8">
    <location>
        <begin position="875"/>
        <end position="899"/>
    </location>
</feature>
<dbReference type="FunFam" id="2.60.40.60:FF:000302">
    <property type="entry name" value="CaDHerin family"/>
    <property type="match status" value="1"/>
</dbReference>
<dbReference type="InterPro" id="IPR002126">
    <property type="entry name" value="Cadherin-like_dom"/>
</dbReference>
<name>A0AAN8G0V8_TRICO</name>
<accession>A0AAN8G0V8</accession>
<evidence type="ECO:0000256" key="4">
    <source>
        <dbReference type="ARBA" id="ARBA00022837"/>
    </source>
</evidence>
<keyword evidence="5 8" id="KW-1133">Transmembrane helix</keyword>
<dbReference type="AlphaFoldDB" id="A0AAN8G0V8"/>
<dbReference type="GO" id="GO:0005509">
    <property type="term" value="F:calcium ion binding"/>
    <property type="evidence" value="ECO:0007669"/>
    <property type="project" value="UniProtKB-UniRule"/>
</dbReference>
<dbReference type="CDD" id="cd11304">
    <property type="entry name" value="Cadherin_repeat"/>
    <property type="match status" value="5"/>
</dbReference>
<evidence type="ECO:0000256" key="6">
    <source>
        <dbReference type="ARBA" id="ARBA00023136"/>
    </source>
</evidence>
<evidence type="ECO:0000256" key="3">
    <source>
        <dbReference type="ARBA" id="ARBA00022737"/>
    </source>
</evidence>
<keyword evidence="2 8" id="KW-0812">Transmembrane</keyword>
<protein>
    <submittedName>
        <fullName evidence="10">Protocadherin Fat 4</fullName>
    </submittedName>
</protein>
<evidence type="ECO:0000256" key="1">
    <source>
        <dbReference type="ARBA" id="ARBA00004370"/>
    </source>
</evidence>
<evidence type="ECO:0000256" key="5">
    <source>
        <dbReference type="ARBA" id="ARBA00022989"/>
    </source>
</evidence>